<dbReference type="Proteomes" id="UP001281761">
    <property type="component" value="Unassembled WGS sequence"/>
</dbReference>
<proteinExistence type="predicted"/>
<name>A0ABQ9WWB4_9EUKA</name>
<comment type="caution">
    <text evidence="1">The sequence shown here is derived from an EMBL/GenBank/DDBJ whole genome shotgun (WGS) entry which is preliminary data.</text>
</comment>
<reference evidence="1 2" key="1">
    <citation type="journal article" date="2022" name="bioRxiv">
        <title>Genomics of Preaxostyla Flagellates Illuminates Evolutionary Transitions and the Path Towards Mitochondrial Loss.</title>
        <authorList>
            <person name="Novak L.V.F."/>
            <person name="Treitli S.C."/>
            <person name="Pyrih J."/>
            <person name="Halakuc P."/>
            <person name="Pipaliya S.V."/>
            <person name="Vacek V."/>
            <person name="Brzon O."/>
            <person name="Soukal P."/>
            <person name="Eme L."/>
            <person name="Dacks J.B."/>
            <person name="Karnkowska A."/>
            <person name="Elias M."/>
            <person name="Hampl V."/>
        </authorList>
    </citation>
    <scope>NUCLEOTIDE SEQUENCE [LARGE SCALE GENOMIC DNA]</scope>
    <source>
        <strain evidence="1">NAU3</strain>
        <tissue evidence="1">Gut</tissue>
    </source>
</reference>
<evidence type="ECO:0000313" key="2">
    <source>
        <dbReference type="Proteomes" id="UP001281761"/>
    </source>
</evidence>
<organism evidence="1 2">
    <name type="scientific">Blattamonas nauphoetae</name>
    <dbReference type="NCBI Taxonomy" id="2049346"/>
    <lineage>
        <taxon>Eukaryota</taxon>
        <taxon>Metamonada</taxon>
        <taxon>Preaxostyla</taxon>
        <taxon>Oxymonadida</taxon>
        <taxon>Blattamonas</taxon>
    </lineage>
</organism>
<gene>
    <name evidence="1" type="ORF">BLNAU_21676</name>
</gene>
<sequence>MRKNSAADAFDLNIVGTTIANMKVFGADGACVSQTNHRNIIHFYQRISTTVSELRLLNVSEWLYVGFGEATTIFRGVCGTSGLSGPKVIEKVHPCRHIRLVLLDILRTTVALLQPLPDRRKPLIFTTRGISYQDGLEDDPYTE</sequence>
<evidence type="ECO:0000313" key="1">
    <source>
        <dbReference type="EMBL" id="KAK2943419.1"/>
    </source>
</evidence>
<dbReference type="EMBL" id="JARBJD010000348">
    <property type="protein sequence ID" value="KAK2943419.1"/>
    <property type="molecule type" value="Genomic_DNA"/>
</dbReference>
<keyword evidence="2" id="KW-1185">Reference proteome</keyword>
<accession>A0ABQ9WWB4</accession>
<protein>
    <submittedName>
        <fullName evidence="1">Uncharacterized protein</fullName>
    </submittedName>
</protein>